<gene>
    <name evidence="2" type="ORF">PUN28_008019</name>
</gene>
<dbReference type="EMBL" id="JADYXP020000007">
    <property type="protein sequence ID" value="KAL0120047.1"/>
    <property type="molecule type" value="Genomic_DNA"/>
</dbReference>
<sequence length="399" mass="46505">MSQVEQFQKWIKDVMSKVIKNLGSNVDEARYDVLSDHIDYYTCDQCSVNIKFKNKNGHDEEQSIILKRPTHWEKLREINRIGYQFHNEILFYKMYAQPGENFARLFYADEQPPTDTVIALENLCQLGYRPCSYTHDVPLEYTLAAFREMGRFHAKGYVMKERQREKFFDIVKQIREVRYDTAFQFKVFVDITATRTVDYLRGHGYDAAFCDELEALLSNAFDKVMMKTVEPREPLSTLCHGDFTASNVLFKTDSDGQYRAILVDFALITHSTPVVDLSTYLCLCCSNKVREDHFFDIMQAYHGSLKECLLEAGIWDAEKYSYEALLEDFRRGALFGFVIASFWLAPLKGFYNGDIRETGAMDYFQRGEIIKPLGGDEMSKILADMLFHLRDLGCLKYYF</sequence>
<dbReference type="Proteomes" id="UP001430953">
    <property type="component" value="Unassembled WGS sequence"/>
</dbReference>
<accession>A0AAW2FXR3</accession>
<dbReference type="Gene3D" id="3.90.1200.10">
    <property type="match status" value="1"/>
</dbReference>
<protein>
    <recommendedName>
        <fullName evidence="1">CHK kinase-like domain-containing protein</fullName>
    </recommendedName>
</protein>
<evidence type="ECO:0000259" key="1">
    <source>
        <dbReference type="SMART" id="SM00587"/>
    </source>
</evidence>
<reference evidence="2 3" key="1">
    <citation type="submission" date="2023-03" db="EMBL/GenBank/DDBJ databases">
        <title>High recombination rates correlate with genetic variation in Cardiocondyla obscurior ants.</title>
        <authorList>
            <person name="Errbii M."/>
        </authorList>
    </citation>
    <scope>NUCLEOTIDE SEQUENCE [LARGE SCALE GENOMIC DNA]</scope>
    <source>
        <strain evidence="2">Alpha-2009</strain>
        <tissue evidence="2">Whole body</tissue>
    </source>
</reference>
<dbReference type="SUPFAM" id="SSF56112">
    <property type="entry name" value="Protein kinase-like (PK-like)"/>
    <property type="match status" value="1"/>
</dbReference>
<dbReference type="SMART" id="SM00587">
    <property type="entry name" value="CHK"/>
    <property type="match status" value="1"/>
</dbReference>
<dbReference type="InterPro" id="IPR015897">
    <property type="entry name" value="CHK_kinase-like"/>
</dbReference>
<dbReference type="PANTHER" id="PTHR11012:SF8">
    <property type="entry name" value="JUVENILE HORMONE-INDUCIBLE PROTEIN 26"/>
    <property type="match status" value="1"/>
</dbReference>
<dbReference type="InterPro" id="IPR004119">
    <property type="entry name" value="EcKL"/>
</dbReference>
<dbReference type="PANTHER" id="PTHR11012">
    <property type="entry name" value="PROTEIN KINASE-LIKE DOMAIN-CONTAINING"/>
    <property type="match status" value="1"/>
</dbReference>
<dbReference type="Pfam" id="PF02958">
    <property type="entry name" value="EcKL"/>
    <property type="match status" value="1"/>
</dbReference>
<evidence type="ECO:0000313" key="3">
    <source>
        <dbReference type="Proteomes" id="UP001430953"/>
    </source>
</evidence>
<keyword evidence="3" id="KW-1185">Reference proteome</keyword>
<dbReference type="InterPro" id="IPR011009">
    <property type="entry name" value="Kinase-like_dom_sf"/>
</dbReference>
<dbReference type="AlphaFoldDB" id="A0AAW2FXR3"/>
<evidence type="ECO:0000313" key="2">
    <source>
        <dbReference type="EMBL" id="KAL0120047.1"/>
    </source>
</evidence>
<feature type="domain" description="CHK kinase-like" evidence="1">
    <location>
        <begin position="118"/>
        <end position="311"/>
    </location>
</feature>
<comment type="caution">
    <text evidence="2">The sequence shown here is derived from an EMBL/GenBank/DDBJ whole genome shotgun (WGS) entry which is preliminary data.</text>
</comment>
<name>A0AAW2FXR3_9HYME</name>
<organism evidence="2 3">
    <name type="scientific">Cardiocondyla obscurior</name>
    <dbReference type="NCBI Taxonomy" id="286306"/>
    <lineage>
        <taxon>Eukaryota</taxon>
        <taxon>Metazoa</taxon>
        <taxon>Ecdysozoa</taxon>
        <taxon>Arthropoda</taxon>
        <taxon>Hexapoda</taxon>
        <taxon>Insecta</taxon>
        <taxon>Pterygota</taxon>
        <taxon>Neoptera</taxon>
        <taxon>Endopterygota</taxon>
        <taxon>Hymenoptera</taxon>
        <taxon>Apocrita</taxon>
        <taxon>Aculeata</taxon>
        <taxon>Formicoidea</taxon>
        <taxon>Formicidae</taxon>
        <taxon>Myrmicinae</taxon>
        <taxon>Cardiocondyla</taxon>
    </lineage>
</organism>
<proteinExistence type="predicted"/>